<protein>
    <submittedName>
        <fullName evidence="2">RHS repeat-associated core domain</fullName>
    </submittedName>
</protein>
<gene>
    <name evidence="2" type="ORF">NCTC13456_00205</name>
</gene>
<dbReference type="Pfam" id="PF20041">
    <property type="entry name" value="DUF6443"/>
    <property type="match status" value="1"/>
</dbReference>
<dbReference type="NCBIfam" id="TIGR03696">
    <property type="entry name" value="Rhs_assc_core"/>
    <property type="match status" value="1"/>
</dbReference>
<accession>A0A376FZ89</accession>
<proteinExistence type="predicted"/>
<evidence type="ECO:0000259" key="1">
    <source>
        <dbReference type="Pfam" id="PF20041"/>
    </source>
</evidence>
<feature type="domain" description="DUF6443" evidence="1">
    <location>
        <begin position="33"/>
        <end position="157"/>
    </location>
</feature>
<sequence length="1181" mass="132239">MKHFYKKIMYSTLLTLGSNYTIYAQSDTENYIKTTECLKADCTEKKETVVYYDGLGREKQILQVGASPLGKTIVTPIEYDGFGRQAREYLPFPISNSSNQIDTISTGTTFYSTLTGDTTPFSEKTFENSPLNRVLAQAAPGKSWATGSGHEIKFSYQANKSSDEVIIFEVKTTYNATTKIYDIELTRRLSPVYYANGTLYKTVTTDENGQPIVEFKNKEGQVILKRIDTSDGRHDTYYVYDIYGNLTYVLPPKLLDLYYGSNPLRADWQKLMDELGYQYLYDEKNRLVEKQLPGKGREFMVYDNQDRLILQQDVNQRTGNEKGWTFFKYDKFGRMVYSGFFKNTATRGSMQTALNNKRTPNNEERTSVGLGNNGTGLFYTNNQFPNGSLTVQSVQYYDHYQNLGVTPFSIIDGQNVIGINDTRTKGLAVATYTNVLGETTWNKAYTFYDEEYLRPVASHLVNYLNGYQTTASVLDFRGKVKNTMTKHKLSESEGNEITVKEEFDYYPNELLKYQTHQVNNNPKEYIVQNSYNEINQLTIKKVGNSVATTPLQTIDYKYNIRGWMTDINNVNITETTTYRDLFSFRLNYDKLTRVTNNTAVKKLHNGNIAEIIWKTIDFNTRSYSFEYDGLNRLKNSIYLKNTNEAINAYNETIKGYDKNGNITGIIRNGNNEIINAPVIDNLSYVYQTNSNKLLSVTDATTLTEGFNDGNKVGNDYAYDVNGNLTVDKNKGITKISYNYLNLPTEVLWNASKKINYTYDASGVKLRKVVTDGTTVTTTDYLGGFQYQNNVLQFFPTAEGYVNVTNGTAFSYVYNYTDHLGNVRLSYQKNTDGTLKILEENNYYPFGLKHSGYNSGISKPIIEDDTLPVDPFPGPGGPIIIEPATLNISGNLIGVSSYNYKYNGKELQDELSLNLYDYGARNYDPAIGRWFNIDPLAEKMRRHSPYNYAFNNPVFFIDPDGMMPGPGDEVPVIQGGTLGEVLVTGSASNKPQFAGLNLNIPTPDLTSAFFGNHVDGAYKHVLSPENVDTYVKMQEAKREGEIGLVAGAAVIASLPVTAVEGLTVLGTKALISVTAQGVINQNIDLVDTTADILAVPGISGLVGGKYDYNVFGNKKFELQSNTDTNAILFNGVTSTLGAGLGNRADKFINGMQKSGLENTIGTVTNTATSFLEQELNKIYGSN</sequence>
<dbReference type="AlphaFoldDB" id="A0A376FZ89"/>
<organism evidence="2 3">
    <name type="scientific">Empedobacter falsenii</name>
    <dbReference type="NCBI Taxonomy" id="343874"/>
    <lineage>
        <taxon>Bacteria</taxon>
        <taxon>Pseudomonadati</taxon>
        <taxon>Bacteroidota</taxon>
        <taxon>Flavobacteriia</taxon>
        <taxon>Flavobacteriales</taxon>
        <taxon>Weeksellaceae</taxon>
        <taxon>Empedobacter</taxon>
    </lineage>
</organism>
<dbReference type="EMBL" id="UFXS01000001">
    <property type="protein sequence ID" value="STD52991.1"/>
    <property type="molecule type" value="Genomic_DNA"/>
</dbReference>
<reference evidence="2 3" key="1">
    <citation type="submission" date="2018-06" db="EMBL/GenBank/DDBJ databases">
        <authorList>
            <consortium name="Pathogen Informatics"/>
            <person name="Doyle S."/>
        </authorList>
    </citation>
    <scope>NUCLEOTIDE SEQUENCE [LARGE SCALE GENOMIC DNA]</scope>
    <source>
        <strain evidence="2 3">NCTC13456</strain>
    </source>
</reference>
<name>A0A376FZ89_9FLAO</name>
<dbReference type="Proteomes" id="UP000254737">
    <property type="component" value="Unassembled WGS sequence"/>
</dbReference>
<evidence type="ECO:0000313" key="2">
    <source>
        <dbReference type="EMBL" id="STD52991.1"/>
    </source>
</evidence>
<dbReference type="Gene3D" id="2.180.10.10">
    <property type="entry name" value="RHS repeat-associated core"/>
    <property type="match status" value="1"/>
</dbReference>
<dbReference type="InterPro" id="IPR045619">
    <property type="entry name" value="DUF6443"/>
</dbReference>
<dbReference type="PANTHER" id="PTHR32305">
    <property type="match status" value="1"/>
</dbReference>
<dbReference type="InterPro" id="IPR050708">
    <property type="entry name" value="T6SS_VgrG/RHS"/>
</dbReference>
<dbReference type="PANTHER" id="PTHR32305:SF15">
    <property type="entry name" value="PROTEIN RHSA-RELATED"/>
    <property type="match status" value="1"/>
</dbReference>
<evidence type="ECO:0000313" key="3">
    <source>
        <dbReference type="Proteomes" id="UP000254737"/>
    </source>
</evidence>
<dbReference type="InterPro" id="IPR022385">
    <property type="entry name" value="Rhs_assc_core"/>
</dbReference>